<dbReference type="PANTHER" id="PTHR42847">
    <property type="entry name" value="ALKANESULFONATE MONOOXYGENASE"/>
    <property type="match status" value="1"/>
</dbReference>
<dbReference type="Gene3D" id="3.20.20.30">
    <property type="entry name" value="Luciferase-like domain"/>
    <property type="match status" value="1"/>
</dbReference>
<keyword evidence="1" id="KW-0285">Flavoprotein</keyword>
<dbReference type="InterPro" id="IPR036661">
    <property type="entry name" value="Luciferase-like_sf"/>
</dbReference>
<evidence type="ECO:0000259" key="5">
    <source>
        <dbReference type="Pfam" id="PF00296"/>
    </source>
</evidence>
<evidence type="ECO:0000256" key="1">
    <source>
        <dbReference type="ARBA" id="ARBA00022630"/>
    </source>
</evidence>
<dbReference type="GO" id="GO:0046306">
    <property type="term" value="P:alkanesulfonate catabolic process"/>
    <property type="evidence" value="ECO:0007669"/>
    <property type="project" value="TreeGrafter"/>
</dbReference>
<dbReference type="PANTHER" id="PTHR42847:SF4">
    <property type="entry name" value="ALKANESULFONATE MONOOXYGENASE-RELATED"/>
    <property type="match status" value="1"/>
</dbReference>
<proteinExistence type="predicted"/>
<keyword evidence="4" id="KW-0503">Monooxygenase</keyword>
<evidence type="ECO:0000256" key="2">
    <source>
        <dbReference type="ARBA" id="ARBA00022643"/>
    </source>
</evidence>
<protein>
    <submittedName>
        <fullName evidence="6">LLM class flavin-dependent oxidoreductase</fullName>
    </submittedName>
</protein>
<name>A0A5B8CK84_SPHSA</name>
<organism evidence="6 7">
    <name type="scientific">Sphingobium fuliginis ATCC 27551</name>
    <dbReference type="NCBI Taxonomy" id="1208342"/>
    <lineage>
        <taxon>Bacteria</taxon>
        <taxon>Pseudomonadati</taxon>
        <taxon>Pseudomonadota</taxon>
        <taxon>Alphaproteobacteria</taxon>
        <taxon>Sphingomonadales</taxon>
        <taxon>Sphingomonadaceae</taxon>
        <taxon>Sphingobium</taxon>
    </lineage>
</organism>
<gene>
    <name evidence="6" type="ORF">FIL70_20670</name>
</gene>
<keyword evidence="2" id="KW-0288">FMN</keyword>
<dbReference type="Pfam" id="PF00296">
    <property type="entry name" value="Bac_luciferase"/>
    <property type="match status" value="1"/>
</dbReference>
<evidence type="ECO:0000256" key="3">
    <source>
        <dbReference type="ARBA" id="ARBA00023002"/>
    </source>
</evidence>
<accession>A0A5B8CK84</accession>
<dbReference type="EMBL" id="CP041017">
    <property type="protein sequence ID" value="QDC39609.1"/>
    <property type="molecule type" value="Genomic_DNA"/>
</dbReference>
<dbReference type="AlphaFoldDB" id="A0A5B8CK84"/>
<dbReference type="InterPro" id="IPR011251">
    <property type="entry name" value="Luciferase-like_dom"/>
</dbReference>
<dbReference type="Proteomes" id="UP000311469">
    <property type="component" value="Chromosome cSF2"/>
</dbReference>
<dbReference type="InterPro" id="IPR050172">
    <property type="entry name" value="SsuD_RutA_monooxygenase"/>
</dbReference>
<reference evidence="6 7" key="1">
    <citation type="submission" date="2019-06" db="EMBL/GenBank/DDBJ databases">
        <title>Genome organization and adaptive potential of archetypical organophosphate degarding Sphingobium fuliginis ATCC 27551.</title>
        <authorList>
            <person name="Sarwar A."/>
            <person name="Parthasarathy S."/>
            <person name="Singh C."/>
            <person name="Siddavattam D."/>
        </authorList>
    </citation>
    <scope>NUCLEOTIDE SEQUENCE [LARGE SCALE GENOMIC DNA]</scope>
    <source>
        <strain evidence="6 7">ATCC 27551</strain>
    </source>
</reference>
<dbReference type="KEGG" id="sufl:FIL70_20670"/>
<dbReference type="RefSeq" id="WP_140043201.1">
    <property type="nucleotide sequence ID" value="NZ_CP041017.1"/>
</dbReference>
<evidence type="ECO:0000256" key="4">
    <source>
        <dbReference type="ARBA" id="ARBA00023033"/>
    </source>
</evidence>
<sequence length="335" mass="37155">MKLGIWTPLPHTIRADAEFSAAIAGLDERGGPAVPDASFEYALDMLQKGERGGFDISLVAERYLGPDLESWILATALAARTSKIVTMPAIHPGIINPQVVAKMGATMDRISGGRFALNIVNGWWEEEFALYGNGSWLESGDARYRRMDEFIQVVQGLWTGKPFTFEGEFFNCKEGLLPTQTIQTPPPLYAASRSEKGCDIIARTCHCWFAAYEPGYRNFEANLRMLETSIAEMKERARSYGRDIQIALNPNFILANTEAEANARADEIEEYGKSGQVNWIFASALGAGLVGTAELVAERIKAFEEIGVDLLMLRSYPMNEGIDRFIADVIPRIRD</sequence>
<keyword evidence="3" id="KW-0560">Oxidoreductase</keyword>
<evidence type="ECO:0000313" key="7">
    <source>
        <dbReference type="Proteomes" id="UP000311469"/>
    </source>
</evidence>
<evidence type="ECO:0000313" key="6">
    <source>
        <dbReference type="EMBL" id="QDC39609.1"/>
    </source>
</evidence>
<dbReference type="SUPFAM" id="SSF51679">
    <property type="entry name" value="Bacterial luciferase-like"/>
    <property type="match status" value="1"/>
</dbReference>
<feature type="domain" description="Luciferase-like" evidence="5">
    <location>
        <begin position="33"/>
        <end position="309"/>
    </location>
</feature>
<dbReference type="GO" id="GO:0008726">
    <property type="term" value="F:alkanesulfonate monooxygenase activity"/>
    <property type="evidence" value="ECO:0007669"/>
    <property type="project" value="TreeGrafter"/>
</dbReference>